<dbReference type="Pfam" id="PF01555">
    <property type="entry name" value="N6_N4_Mtase"/>
    <property type="match status" value="1"/>
</dbReference>
<dbReference type="OrthoDB" id="3832at10239"/>
<evidence type="ECO:0000256" key="2">
    <source>
        <dbReference type="ARBA" id="ARBA00022603"/>
    </source>
</evidence>
<name>A0A2C9CYT3_9CAUD</name>
<organism evidence="5 7">
    <name type="scientific">Yersinia phage fHe-Yen9-04</name>
    <dbReference type="NCBI Taxonomy" id="2052742"/>
    <lineage>
        <taxon>Viruses</taxon>
        <taxon>Duplodnaviria</taxon>
        <taxon>Heunggongvirae</taxon>
        <taxon>Uroviricota</taxon>
        <taxon>Caudoviricetes</taxon>
        <taxon>Eneladusvirus</taxon>
        <taxon>Eneladusvirus Yen904</taxon>
    </lineage>
</organism>
<reference evidence="7" key="2">
    <citation type="submission" date="2017-10" db="EMBL/GenBank/DDBJ databases">
        <authorList>
            <person name="Skurnik M."/>
        </authorList>
    </citation>
    <scope>NUCLEOTIDE SEQUENCE [LARGE SCALE GENOMIC DNA]</scope>
</reference>
<dbReference type="InterPro" id="IPR001091">
    <property type="entry name" value="RM_Methyltransferase"/>
</dbReference>
<comment type="similarity">
    <text evidence="1">Belongs to the N(4)/N(6)-methyltransferase family.</text>
</comment>
<dbReference type="GO" id="GO:0009007">
    <property type="term" value="F:site-specific DNA-methyltransferase (adenine-specific) activity"/>
    <property type="evidence" value="ECO:0007669"/>
    <property type="project" value="UniProtKB-EC"/>
</dbReference>
<dbReference type="Gene3D" id="3.40.50.150">
    <property type="entry name" value="Vaccinia Virus protein VP39"/>
    <property type="match status" value="1"/>
</dbReference>
<accession>A0A2C9CYT3</accession>
<dbReference type="GO" id="GO:0008170">
    <property type="term" value="F:N-methyltransferase activity"/>
    <property type="evidence" value="ECO:0007669"/>
    <property type="project" value="InterPro"/>
</dbReference>
<dbReference type="Proteomes" id="UP000240931">
    <property type="component" value="Segment"/>
</dbReference>
<dbReference type="GeneID" id="40100659"/>
<dbReference type="KEGG" id="vg:40100659"/>
<gene>
    <name evidence="5" type="primary">g241</name>
</gene>
<reference evidence="5" key="1">
    <citation type="submission" date="2017-10" db="EMBL/GenBank/DDBJ databases">
        <authorList>
            <person name="Banno H."/>
            <person name="Chua N.-H."/>
        </authorList>
    </citation>
    <scope>NUCLEOTIDE SEQUENCE [LARGE SCALE GENOMIC DNA]</scope>
</reference>
<evidence type="ECO:0000259" key="4">
    <source>
        <dbReference type="Pfam" id="PF01555"/>
    </source>
</evidence>
<reference evidence="6 8" key="3">
    <citation type="submission" date="2019-06" db="EMBL/GenBank/DDBJ databases">
        <authorList>
            <person name="Bower L."/>
            <person name="Leinonen R."/>
        </authorList>
    </citation>
    <scope>NUCLEOTIDE SEQUENCE [LARGE SCALE GENOMIC DNA]</scope>
</reference>
<protein>
    <submittedName>
        <fullName evidence="5">Adenine-specific methyltransferase</fullName>
        <ecNumber evidence="5">2.1.1.72</ecNumber>
    </submittedName>
</protein>
<keyword evidence="2 5" id="KW-0489">Methyltransferase</keyword>
<dbReference type="SUPFAM" id="SSF53335">
    <property type="entry name" value="S-adenosyl-L-methionine-dependent methyltransferases"/>
    <property type="match status" value="1"/>
</dbReference>
<dbReference type="EMBL" id="LR596615">
    <property type="protein sequence ID" value="VUE36287.1"/>
    <property type="molecule type" value="Genomic_DNA"/>
</dbReference>
<dbReference type="PANTHER" id="PTHR13370">
    <property type="entry name" value="RNA METHYLASE-RELATED"/>
    <property type="match status" value="1"/>
</dbReference>
<keyword evidence="3 5" id="KW-0808">Transferase</keyword>
<dbReference type="PRINTS" id="PR00508">
    <property type="entry name" value="S21N4MTFRASE"/>
</dbReference>
<evidence type="ECO:0000313" key="5">
    <source>
        <dbReference type="EMBL" id="SOK58518.1"/>
    </source>
</evidence>
<dbReference type="EC" id="2.1.1.72" evidence="5"/>
<dbReference type="Proteomes" id="UP000317227">
    <property type="component" value="Segment"/>
</dbReference>
<dbReference type="EMBL" id="LT960551">
    <property type="protein sequence ID" value="SOK58518.1"/>
    <property type="molecule type" value="Genomic_DNA"/>
</dbReference>
<dbReference type="PANTHER" id="PTHR13370:SF3">
    <property type="entry name" value="TRNA (GUANINE(10)-N2)-METHYLTRANSFERASE HOMOLOG"/>
    <property type="match status" value="1"/>
</dbReference>
<evidence type="ECO:0000313" key="6">
    <source>
        <dbReference type="EMBL" id="VUE36287.1"/>
    </source>
</evidence>
<evidence type="ECO:0000313" key="7">
    <source>
        <dbReference type="Proteomes" id="UP000240931"/>
    </source>
</evidence>
<proteinExistence type="inferred from homology"/>
<dbReference type="InterPro" id="IPR002052">
    <property type="entry name" value="DNA_methylase_N6_adenine_CS"/>
</dbReference>
<feature type="domain" description="DNA methylase N-4/N-6" evidence="4">
    <location>
        <begin position="22"/>
        <end position="237"/>
    </location>
</feature>
<dbReference type="RefSeq" id="YP_009623851.1">
    <property type="nucleotide sequence ID" value="NC_042116.1"/>
</dbReference>
<evidence type="ECO:0000256" key="1">
    <source>
        <dbReference type="ARBA" id="ARBA00006594"/>
    </source>
</evidence>
<dbReference type="PROSITE" id="PS00092">
    <property type="entry name" value="N6_MTASE"/>
    <property type="match status" value="1"/>
</dbReference>
<dbReference type="InterPro" id="IPR029063">
    <property type="entry name" value="SAM-dependent_MTases_sf"/>
</dbReference>
<dbReference type="GO" id="GO:0003677">
    <property type="term" value="F:DNA binding"/>
    <property type="evidence" value="ECO:0007669"/>
    <property type="project" value="InterPro"/>
</dbReference>
<sequence>MNINLMNGNCIDLMKNIPDNSINLVLTDPPYGTTACSWDIVIPFEDMWNELNRIIAPCGSICLFGSEPFSSLLRVSNMNAFKYDWIWSKNKGTGHLNAKKMPMKYHEIVSVFSNTPITYYPQMTEGHNPMNYAKNKQNNINSSHGSVVNNAGSTLRNPRSILEYKTVNNDGSTDGGRFHPSQKPVSLLEYFIETYTKENDTVLDFTMGSGSTGIASVNLGRNFIGIEMDENYFKIATDRINNAIDIKSSNTVDCDDKKSTDEPDFFEW</sequence>
<dbReference type="GO" id="GO:0032259">
    <property type="term" value="P:methylation"/>
    <property type="evidence" value="ECO:0007669"/>
    <property type="project" value="UniProtKB-KW"/>
</dbReference>
<dbReference type="InterPro" id="IPR002941">
    <property type="entry name" value="DNA_methylase_N4/N6"/>
</dbReference>
<keyword evidence="7" id="KW-1185">Reference proteome</keyword>
<evidence type="ECO:0000313" key="8">
    <source>
        <dbReference type="Proteomes" id="UP000317227"/>
    </source>
</evidence>
<evidence type="ECO:0000256" key="3">
    <source>
        <dbReference type="ARBA" id="ARBA00022679"/>
    </source>
</evidence>